<sequence>LISPWIDDAALFAREVLGLELTASQEAVLQSLGTHTKTAVKSCHGAGKTFLAAVAVLWFEFTRDPAEVVTTAPTGHQVRDLLWKEINKGWRLLPRELSACGECLMTRIKMLDADGQEKPGHVAYGFSTDDTDYFQGIHGEHLLVIVDEAAGVAEPIFEAIDTLGIGGEYRELLIGNPTSTKGTFREAFRDAALGYNPLTIAAEDTPNWTGEDVSDAVRQQLLQPAKVEEWRRKHGESSAWFQARVHAKFPTLDARDVIVPLQWMEDAQV</sequence>
<proteinExistence type="predicted"/>
<evidence type="ECO:0000313" key="1">
    <source>
        <dbReference type="EMBL" id="GAH66629.1"/>
    </source>
</evidence>
<dbReference type="EMBL" id="BARU01028091">
    <property type="protein sequence ID" value="GAH66629.1"/>
    <property type="molecule type" value="Genomic_DNA"/>
</dbReference>
<organism evidence="1">
    <name type="scientific">marine sediment metagenome</name>
    <dbReference type="NCBI Taxonomy" id="412755"/>
    <lineage>
        <taxon>unclassified sequences</taxon>
        <taxon>metagenomes</taxon>
        <taxon>ecological metagenomes</taxon>
    </lineage>
</organism>
<dbReference type="AlphaFoldDB" id="X1IKJ3"/>
<dbReference type="Gene3D" id="3.40.50.300">
    <property type="entry name" value="P-loop containing nucleotide triphosphate hydrolases"/>
    <property type="match status" value="1"/>
</dbReference>
<feature type="non-terminal residue" evidence="1">
    <location>
        <position position="269"/>
    </location>
</feature>
<evidence type="ECO:0008006" key="2">
    <source>
        <dbReference type="Google" id="ProtNLM"/>
    </source>
</evidence>
<gene>
    <name evidence="1" type="ORF">S03H2_44889</name>
</gene>
<feature type="non-terminal residue" evidence="1">
    <location>
        <position position="1"/>
    </location>
</feature>
<protein>
    <recommendedName>
        <fullName evidence="2">Terminase</fullName>
    </recommendedName>
</protein>
<comment type="caution">
    <text evidence="1">The sequence shown here is derived from an EMBL/GenBank/DDBJ whole genome shotgun (WGS) entry which is preliminary data.</text>
</comment>
<dbReference type="InterPro" id="IPR027417">
    <property type="entry name" value="P-loop_NTPase"/>
</dbReference>
<reference evidence="1" key="1">
    <citation type="journal article" date="2014" name="Front. Microbiol.">
        <title>High frequency of phylogenetically diverse reductive dehalogenase-homologous genes in deep subseafloor sedimentary metagenomes.</title>
        <authorList>
            <person name="Kawai M."/>
            <person name="Futagami T."/>
            <person name="Toyoda A."/>
            <person name="Takaki Y."/>
            <person name="Nishi S."/>
            <person name="Hori S."/>
            <person name="Arai W."/>
            <person name="Tsubouchi T."/>
            <person name="Morono Y."/>
            <person name="Uchiyama I."/>
            <person name="Ito T."/>
            <person name="Fujiyama A."/>
            <person name="Inagaki F."/>
            <person name="Takami H."/>
        </authorList>
    </citation>
    <scope>NUCLEOTIDE SEQUENCE</scope>
    <source>
        <strain evidence="1">Expedition CK06-06</strain>
    </source>
</reference>
<dbReference type="SUPFAM" id="SSF52540">
    <property type="entry name" value="P-loop containing nucleoside triphosphate hydrolases"/>
    <property type="match status" value="1"/>
</dbReference>
<accession>X1IKJ3</accession>
<name>X1IKJ3_9ZZZZ</name>